<evidence type="ECO:0000313" key="2">
    <source>
        <dbReference type="EMBL" id="MFD2673979.1"/>
    </source>
</evidence>
<comment type="similarity">
    <text evidence="1">Belongs to the ROK (NagC/XylR) family.</text>
</comment>
<dbReference type="EMBL" id="JBHUNF010000001">
    <property type="protein sequence ID" value="MFD2673979.1"/>
    <property type="molecule type" value="Genomic_DNA"/>
</dbReference>
<keyword evidence="3" id="KW-1185">Reference proteome</keyword>
<keyword evidence="2" id="KW-0808">Transferase</keyword>
<dbReference type="EC" id="2.7.1.63" evidence="2"/>
<dbReference type="InterPro" id="IPR000600">
    <property type="entry name" value="ROK"/>
</dbReference>
<accession>A0ABW5RHM4</accession>
<dbReference type="Pfam" id="PF00480">
    <property type="entry name" value="ROK"/>
    <property type="match status" value="1"/>
</dbReference>
<dbReference type="InterPro" id="IPR043129">
    <property type="entry name" value="ATPase_NBD"/>
</dbReference>
<name>A0ABW5RHM4_9MICO</name>
<protein>
    <submittedName>
        <fullName evidence="2">Polyphosphate--glucose phosphotransferase</fullName>
        <ecNumber evidence="2">2.7.1.63</ecNumber>
    </submittedName>
</protein>
<dbReference type="CDD" id="cd24058">
    <property type="entry name" value="ASKHA_NBD_ROK_PPGK"/>
    <property type="match status" value="1"/>
</dbReference>
<comment type="caution">
    <text evidence="2">The sequence shown here is derived from an EMBL/GenBank/DDBJ whole genome shotgun (WGS) entry which is preliminary data.</text>
</comment>
<dbReference type="SUPFAM" id="SSF53067">
    <property type="entry name" value="Actin-like ATPase domain"/>
    <property type="match status" value="1"/>
</dbReference>
<dbReference type="Proteomes" id="UP001597453">
    <property type="component" value="Unassembled WGS sequence"/>
</dbReference>
<dbReference type="RefSeq" id="WP_066054893.1">
    <property type="nucleotide sequence ID" value="NZ_JBHUNF010000001.1"/>
</dbReference>
<proteinExistence type="inferred from homology"/>
<dbReference type="PANTHER" id="PTHR18964">
    <property type="entry name" value="ROK (REPRESSOR, ORF, KINASE) FAMILY"/>
    <property type="match status" value="1"/>
</dbReference>
<evidence type="ECO:0000313" key="3">
    <source>
        <dbReference type="Proteomes" id="UP001597453"/>
    </source>
</evidence>
<reference evidence="3" key="1">
    <citation type="journal article" date="2019" name="Int. J. Syst. Evol. Microbiol.">
        <title>The Global Catalogue of Microorganisms (GCM) 10K type strain sequencing project: providing services to taxonomists for standard genome sequencing and annotation.</title>
        <authorList>
            <consortium name="The Broad Institute Genomics Platform"/>
            <consortium name="The Broad Institute Genome Sequencing Center for Infectious Disease"/>
            <person name="Wu L."/>
            <person name="Ma J."/>
        </authorList>
    </citation>
    <scope>NUCLEOTIDE SEQUENCE [LARGE SCALE GENOMIC DNA]</scope>
    <source>
        <strain evidence="3">TISTR 1511</strain>
    </source>
</reference>
<gene>
    <name evidence="2" type="primary">ppgK</name>
    <name evidence="2" type="ORF">ACFSUQ_01475</name>
</gene>
<dbReference type="GO" id="GO:0047330">
    <property type="term" value="F:polyphosphate-glucose phosphotransferase activity"/>
    <property type="evidence" value="ECO:0007669"/>
    <property type="project" value="UniProtKB-EC"/>
</dbReference>
<dbReference type="Gene3D" id="3.30.420.40">
    <property type="match status" value="2"/>
</dbReference>
<sequence>MTAEATRYAIGIDIGGTGIKGAVVNVADGTLVGERCKVKTPEGASITEVLDAVATLRTSICSQALDLPRYLPVGICMPSVIRHGRSCTAANIAPEWVGYEAATGFSEALGQRVSLVNDADAAGYGEVRFGAARDTSGSILVITLGTGIGSALIYNGKLFPNTELGHLELDGHPDFERVGSARGREVSGLSFKAWAQTRLTPYFQKLEQLICPDAFIVSGGVSKRPETFLPYIDCQTPIEVAGLTNNAGIIGAALLGAEGWD</sequence>
<dbReference type="NCBIfam" id="NF045942">
    <property type="entry name" value="PolPhglucPhase"/>
    <property type="match status" value="1"/>
</dbReference>
<organism evidence="2 3">
    <name type="scientific">Gulosibacter bifidus</name>
    <dbReference type="NCBI Taxonomy" id="272239"/>
    <lineage>
        <taxon>Bacteria</taxon>
        <taxon>Bacillati</taxon>
        <taxon>Actinomycetota</taxon>
        <taxon>Actinomycetes</taxon>
        <taxon>Micrococcales</taxon>
        <taxon>Microbacteriaceae</taxon>
        <taxon>Gulosibacter</taxon>
    </lineage>
</organism>
<evidence type="ECO:0000256" key="1">
    <source>
        <dbReference type="ARBA" id="ARBA00006479"/>
    </source>
</evidence>